<dbReference type="EMBL" id="VBAN01000318">
    <property type="protein sequence ID" value="TMI79562.1"/>
    <property type="molecule type" value="Genomic_DNA"/>
</dbReference>
<dbReference type="PANTHER" id="PTHR39080">
    <property type="entry name" value="50S RIBOSOMAL PROTEIN L28"/>
    <property type="match status" value="1"/>
</dbReference>
<organism evidence="6 7">
    <name type="scientific">Candidatus Segetimicrobium genomatis</name>
    <dbReference type="NCBI Taxonomy" id="2569760"/>
    <lineage>
        <taxon>Bacteria</taxon>
        <taxon>Bacillati</taxon>
        <taxon>Candidatus Sysuimicrobiota</taxon>
        <taxon>Candidatus Sysuimicrobiia</taxon>
        <taxon>Candidatus Sysuimicrobiales</taxon>
        <taxon>Candidatus Segetimicrobiaceae</taxon>
        <taxon>Candidatus Segetimicrobium</taxon>
    </lineage>
</organism>
<evidence type="ECO:0000256" key="3">
    <source>
        <dbReference type="ARBA" id="ARBA00023274"/>
    </source>
</evidence>
<dbReference type="AlphaFoldDB" id="A0A537J878"/>
<keyword evidence="2 5" id="KW-0689">Ribosomal protein</keyword>
<dbReference type="GO" id="GO:0005840">
    <property type="term" value="C:ribosome"/>
    <property type="evidence" value="ECO:0007669"/>
    <property type="project" value="UniProtKB-KW"/>
</dbReference>
<comment type="similarity">
    <text evidence="1 5">Belongs to the bacterial ribosomal protein bL28 family.</text>
</comment>
<keyword evidence="3 5" id="KW-0687">Ribonucleoprotein</keyword>
<dbReference type="PANTHER" id="PTHR39080:SF1">
    <property type="entry name" value="LARGE RIBOSOMAL SUBUNIT PROTEIN BL28A"/>
    <property type="match status" value="1"/>
</dbReference>
<evidence type="ECO:0000256" key="5">
    <source>
        <dbReference type="HAMAP-Rule" id="MF_00373"/>
    </source>
</evidence>
<evidence type="ECO:0000256" key="2">
    <source>
        <dbReference type="ARBA" id="ARBA00022980"/>
    </source>
</evidence>
<dbReference type="Proteomes" id="UP000318093">
    <property type="component" value="Unassembled WGS sequence"/>
</dbReference>
<dbReference type="Pfam" id="PF00830">
    <property type="entry name" value="Ribosomal_L28"/>
    <property type="match status" value="1"/>
</dbReference>
<dbReference type="InterPro" id="IPR034704">
    <property type="entry name" value="Ribosomal_bL28/bL31-like_sf"/>
</dbReference>
<protein>
    <recommendedName>
        <fullName evidence="4 5">Large ribosomal subunit protein bL28</fullName>
    </recommendedName>
</protein>
<dbReference type="Gene3D" id="2.30.170.40">
    <property type="entry name" value="Ribosomal protein L28/L24"/>
    <property type="match status" value="1"/>
</dbReference>
<dbReference type="GO" id="GO:0003735">
    <property type="term" value="F:structural constituent of ribosome"/>
    <property type="evidence" value="ECO:0007669"/>
    <property type="project" value="InterPro"/>
</dbReference>
<dbReference type="NCBIfam" id="TIGR00009">
    <property type="entry name" value="L28"/>
    <property type="match status" value="1"/>
</dbReference>
<dbReference type="GO" id="GO:0006412">
    <property type="term" value="P:translation"/>
    <property type="evidence" value="ECO:0007669"/>
    <property type="project" value="UniProtKB-UniRule"/>
</dbReference>
<dbReference type="InterPro" id="IPR050096">
    <property type="entry name" value="Bacterial_rp_bL28"/>
</dbReference>
<proteinExistence type="inferred from homology"/>
<dbReference type="SUPFAM" id="SSF143800">
    <property type="entry name" value="L28p-like"/>
    <property type="match status" value="1"/>
</dbReference>
<evidence type="ECO:0000313" key="6">
    <source>
        <dbReference type="EMBL" id="TMI79562.1"/>
    </source>
</evidence>
<dbReference type="InterPro" id="IPR037147">
    <property type="entry name" value="Ribosomal_bL28_sf"/>
</dbReference>
<dbReference type="GO" id="GO:1990904">
    <property type="term" value="C:ribonucleoprotein complex"/>
    <property type="evidence" value="ECO:0007669"/>
    <property type="project" value="UniProtKB-KW"/>
</dbReference>
<evidence type="ECO:0000313" key="7">
    <source>
        <dbReference type="Proteomes" id="UP000318093"/>
    </source>
</evidence>
<evidence type="ECO:0000256" key="4">
    <source>
        <dbReference type="ARBA" id="ARBA00035174"/>
    </source>
</evidence>
<dbReference type="InterPro" id="IPR001383">
    <property type="entry name" value="Ribosomal_bL28_bact-type"/>
</dbReference>
<sequence>MARRCAVCGKEAHTGNRVSHSHHKTKRRFAPNLQPVRAVIDGVRRRAMVCTACLKAGKVARVA</sequence>
<comment type="caution">
    <text evidence="6">The sequence shown here is derived from an EMBL/GenBank/DDBJ whole genome shotgun (WGS) entry which is preliminary data.</text>
</comment>
<dbReference type="InterPro" id="IPR026569">
    <property type="entry name" value="Ribosomal_bL28"/>
</dbReference>
<reference evidence="6 7" key="1">
    <citation type="journal article" date="2019" name="Nat. Microbiol.">
        <title>Mediterranean grassland soil C-N compound turnover is dependent on rainfall and depth, and is mediated by genomically divergent microorganisms.</title>
        <authorList>
            <person name="Diamond S."/>
            <person name="Andeer P.F."/>
            <person name="Li Z."/>
            <person name="Crits-Christoph A."/>
            <person name="Burstein D."/>
            <person name="Anantharaman K."/>
            <person name="Lane K.R."/>
            <person name="Thomas B.C."/>
            <person name="Pan C."/>
            <person name="Northen T.R."/>
            <person name="Banfield J.F."/>
        </authorList>
    </citation>
    <scope>NUCLEOTIDE SEQUENCE [LARGE SCALE GENOMIC DNA]</scope>
    <source>
        <strain evidence="6">NP_6</strain>
    </source>
</reference>
<gene>
    <name evidence="5 6" type="primary">rpmB</name>
    <name evidence="6" type="ORF">E6H03_10005</name>
</gene>
<accession>A0A537J878</accession>
<name>A0A537J878_9BACT</name>
<evidence type="ECO:0000256" key="1">
    <source>
        <dbReference type="ARBA" id="ARBA00008760"/>
    </source>
</evidence>
<dbReference type="HAMAP" id="MF_00373">
    <property type="entry name" value="Ribosomal_bL28"/>
    <property type="match status" value="1"/>
</dbReference>